<dbReference type="Proteomes" id="UP000199516">
    <property type="component" value="Unassembled WGS sequence"/>
</dbReference>
<feature type="domain" description="MOSC" evidence="1">
    <location>
        <begin position="23"/>
        <end position="171"/>
    </location>
</feature>
<protein>
    <submittedName>
        <fullName evidence="2">MOSC domain-containing protein YiiM</fullName>
    </submittedName>
</protein>
<reference evidence="2 3" key="1">
    <citation type="submission" date="2016-10" db="EMBL/GenBank/DDBJ databases">
        <authorList>
            <person name="de Groot N.N."/>
        </authorList>
    </citation>
    <scope>NUCLEOTIDE SEQUENCE [LARGE SCALE GENOMIC DNA]</scope>
    <source>
        <strain evidence="2 3">DSM 23995</strain>
    </source>
</reference>
<evidence type="ECO:0000313" key="2">
    <source>
        <dbReference type="EMBL" id="SFE88377.1"/>
    </source>
</evidence>
<keyword evidence="3" id="KW-1185">Reference proteome</keyword>
<dbReference type="Pfam" id="PF03475">
    <property type="entry name" value="YiiM_3-alpha"/>
    <property type="match status" value="1"/>
</dbReference>
<dbReference type="PANTHER" id="PTHR30212">
    <property type="entry name" value="PROTEIN YIIM"/>
    <property type="match status" value="1"/>
</dbReference>
<dbReference type="PROSITE" id="PS51340">
    <property type="entry name" value="MOSC"/>
    <property type="match status" value="1"/>
</dbReference>
<dbReference type="PANTHER" id="PTHR30212:SF2">
    <property type="entry name" value="PROTEIN YIIM"/>
    <property type="match status" value="1"/>
</dbReference>
<organism evidence="2 3">
    <name type="scientific">Alteribacillus iranensis</name>
    <dbReference type="NCBI Taxonomy" id="930128"/>
    <lineage>
        <taxon>Bacteria</taxon>
        <taxon>Bacillati</taxon>
        <taxon>Bacillota</taxon>
        <taxon>Bacilli</taxon>
        <taxon>Bacillales</taxon>
        <taxon>Bacillaceae</taxon>
        <taxon>Alteribacillus</taxon>
    </lineage>
</organism>
<dbReference type="InterPro" id="IPR011037">
    <property type="entry name" value="Pyrv_Knase-like_insert_dom_sf"/>
</dbReference>
<name>A0A1I2E6N4_9BACI</name>
<sequence>MTPYLKQIFIGKPKTTGKKDAERPMDREWRSGIFKECVTGQVWLGRTNLHGDGQADLKNHGGEEKAVFAYPSEHYVDWQDELQRTDMRPGAMGENFSISNQTEREVAIGDTYHIGEAVIQVCQPRQPCWKPARRFKMKELALHIQNSGRTGWYFRVLEEGFVQSDQPLTLVERPYPQWTIERCNQVMHVEKDNIQAARELASCEYLAGRWRVTLMNRVETGKSKDIRKRVYGPNDS</sequence>
<gene>
    <name evidence="2" type="ORF">SAMN05192532_105131</name>
</gene>
<dbReference type="InterPro" id="IPR052353">
    <property type="entry name" value="Benzoxazolinone_Detox_Enz"/>
</dbReference>
<dbReference type="InterPro" id="IPR005163">
    <property type="entry name" value="Tri_helical_YiiM-like"/>
</dbReference>
<accession>A0A1I2E6N4</accession>
<dbReference type="STRING" id="930128.SAMN05192532_105131"/>
<dbReference type="GO" id="GO:0003824">
    <property type="term" value="F:catalytic activity"/>
    <property type="evidence" value="ECO:0007669"/>
    <property type="project" value="InterPro"/>
</dbReference>
<dbReference type="Pfam" id="PF03473">
    <property type="entry name" value="MOSC"/>
    <property type="match status" value="1"/>
</dbReference>
<dbReference type="RefSeq" id="WP_091662122.1">
    <property type="nucleotide sequence ID" value="NZ_FONT01000005.1"/>
</dbReference>
<evidence type="ECO:0000259" key="1">
    <source>
        <dbReference type="PROSITE" id="PS51340"/>
    </source>
</evidence>
<dbReference type="SUPFAM" id="SSF50800">
    <property type="entry name" value="PK beta-barrel domain-like"/>
    <property type="match status" value="1"/>
</dbReference>
<proteinExistence type="predicted"/>
<dbReference type="EMBL" id="FONT01000005">
    <property type="protein sequence ID" value="SFE88377.1"/>
    <property type="molecule type" value="Genomic_DNA"/>
</dbReference>
<dbReference type="AlphaFoldDB" id="A0A1I2E6N4"/>
<dbReference type="OrthoDB" id="9786134at2"/>
<dbReference type="GO" id="GO:0030151">
    <property type="term" value="F:molybdenum ion binding"/>
    <property type="evidence" value="ECO:0007669"/>
    <property type="project" value="InterPro"/>
</dbReference>
<evidence type="ECO:0000313" key="3">
    <source>
        <dbReference type="Proteomes" id="UP000199516"/>
    </source>
</evidence>
<dbReference type="GO" id="GO:0030170">
    <property type="term" value="F:pyridoxal phosphate binding"/>
    <property type="evidence" value="ECO:0007669"/>
    <property type="project" value="InterPro"/>
</dbReference>
<dbReference type="Gene3D" id="2.40.33.20">
    <property type="entry name" value="PK beta-barrel domain-like"/>
    <property type="match status" value="1"/>
</dbReference>
<dbReference type="InterPro" id="IPR005302">
    <property type="entry name" value="MoCF_Sase_C"/>
</dbReference>